<dbReference type="InterPro" id="IPR032710">
    <property type="entry name" value="NTF2-like_dom_sf"/>
</dbReference>
<gene>
    <name evidence="2" type="ORF">WDS16_23245</name>
</gene>
<name>A0ABZ2PK22_9NOCA</name>
<evidence type="ECO:0000259" key="1">
    <source>
        <dbReference type="Pfam" id="PF12680"/>
    </source>
</evidence>
<dbReference type="RefSeq" id="WP_338888081.1">
    <property type="nucleotide sequence ID" value="NZ_CP147846.1"/>
</dbReference>
<accession>A0ABZ2PK22</accession>
<dbReference type="Proteomes" id="UP001432000">
    <property type="component" value="Chromosome"/>
</dbReference>
<evidence type="ECO:0000313" key="3">
    <source>
        <dbReference type="Proteomes" id="UP001432000"/>
    </source>
</evidence>
<reference evidence="2 3" key="1">
    <citation type="submission" date="2024-03" db="EMBL/GenBank/DDBJ databases">
        <title>Natural products discovery in diverse microorganisms through a two-stage MS feature dereplication strategy.</title>
        <authorList>
            <person name="Zhang R."/>
        </authorList>
    </citation>
    <scope>NUCLEOTIDE SEQUENCE [LARGE SCALE GENOMIC DNA]</scope>
    <source>
        <strain evidence="2 3">18930</strain>
    </source>
</reference>
<sequence>MRTAEGLLAAVQCSPEAVAIHDRTTWVDLYAREGVVNDPVGSKPHRGREAIERFYDTFIAPNTINFHIENDVVSGMSVVRDLSLETIMSTGAVLNVPMHIRYDLVEEDGELKISRLAAHWELRSMIGQLLRAGSRGLTASAKLTPQLIGNQGIGGVLGFMGGLRSVGKRGKEAAAELLKSSPVTDASGQPVSPDLLRGATYRKFIAAGRTVSVTMDGSFGSGVVFIEFAPTSLVAESITVFSTSHRDA</sequence>
<feature type="domain" description="SnoaL-like" evidence="1">
    <location>
        <begin position="16"/>
        <end position="109"/>
    </location>
</feature>
<organism evidence="2 3">
    <name type="scientific">Rhodococcus sovatensis</name>
    <dbReference type="NCBI Taxonomy" id="1805840"/>
    <lineage>
        <taxon>Bacteria</taxon>
        <taxon>Bacillati</taxon>
        <taxon>Actinomycetota</taxon>
        <taxon>Actinomycetes</taxon>
        <taxon>Mycobacteriales</taxon>
        <taxon>Nocardiaceae</taxon>
        <taxon>Rhodococcus</taxon>
    </lineage>
</organism>
<keyword evidence="3" id="KW-1185">Reference proteome</keyword>
<dbReference type="Gene3D" id="3.10.450.50">
    <property type="match status" value="1"/>
</dbReference>
<protein>
    <submittedName>
        <fullName evidence="2">Nuclear transport factor 2 family protein</fullName>
    </submittedName>
</protein>
<dbReference type="EMBL" id="CP147846">
    <property type="protein sequence ID" value="WXG68096.1"/>
    <property type="molecule type" value="Genomic_DNA"/>
</dbReference>
<dbReference type="InterPro" id="IPR037401">
    <property type="entry name" value="SnoaL-like"/>
</dbReference>
<evidence type="ECO:0000313" key="2">
    <source>
        <dbReference type="EMBL" id="WXG68096.1"/>
    </source>
</evidence>
<proteinExistence type="predicted"/>
<dbReference type="SUPFAM" id="SSF54427">
    <property type="entry name" value="NTF2-like"/>
    <property type="match status" value="1"/>
</dbReference>
<dbReference type="Pfam" id="PF12680">
    <property type="entry name" value="SnoaL_2"/>
    <property type="match status" value="1"/>
</dbReference>